<comment type="caution">
    <text evidence="7">The sequence shown here is derived from an EMBL/GenBank/DDBJ whole genome shotgun (WGS) entry which is preliminary data.</text>
</comment>
<keyword evidence="5" id="KW-0479">Metal-binding</keyword>
<keyword evidence="5" id="KW-0862">Zinc</keyword>
<dbReference type="NCBIfam" id="TIGR00063">
    <property type="entry name" value="folE"/>
    <property type="match status" value="1"/>
</dbReference>
<gene>
    <name evidence="5 7" type="primary">folE</name>
    <name evidence="7" type="ORF">LKD45_13305</name>
</gene>
<dbReference type="Gene3D" id="1.10.286.10">
    <property type="match status" value="1"/>
</dbReference>
<accession>A0AAE3AXM8</accession>
<dbReference type="GO" id="GO:0003934">
    <property type="term" value="F:GTP cyclohydrolase I activity"/>
    <property type="evidence" value="ECO:0007669"/>
    <property type="project" value="UniProtKB-UniRule"/>
</dbReference>
<dbReference type="GO" id="GO:0006730">
    <property type="term" value="P:one-carbon metabolic process"/>
    <property type="evidence" value="ECO:0007669"/>
    <property type="project" value="UniProtKB-UniRule"/>
</dbReference>
<evidence type="ECO:0000256" key="5">
    <source>
        <dbReference type="HAMAP-Rule" id="MF_00223"/>
    </source>
</evidence>
<feature type="binding site" evidence="5">
    <location>
        <position position="75"/>
    </location>
    <ligand>
        <name>Zn(2+)</name>
        <dbReference type="ChEBI" id="CHEBI:29105"/>
    </ligand>
</feature>
<evidence type="ECO:0000259" key="6">
    <source>
        <dbReference type="Pfam" id="PF01227"/>
    </source>
</evidence>
<dbReference type="GO" id="GO:0005737">
    <property type="term" value="C:cytoplasm"/>
    <property type="evidence" value="ECO:0007669"/>
    <property type="project" value="TreeGrafter"/>
</dbReference>
<sequence>MLEKIYKEMLLAFNEDVNREGLLKTPKRAAKAMEYLVSGYNKDINKIVNGALFEVDCDDVVVIKNIEFYSLCEHHILPFWGTCSVGYIPNGKVIGLSKIPRIVDMYSRRLQVQERLTKEIANAVYEVTGAKAVLVVMNAKHMCMMMRGVEKECDTYTKSFVGNISNDQKRELLDMINK</sequence>
<dbReference type="HAMAP" id="MF_00223">
    <property type="entry name" value="FolE"/>
    <property type="match status" value="1"/>
</dbReference>
<comment type="subunit">
    <text evidence="5">Homopolymer.</text>
</comment>
<evidence type="ECO:0000313" key="7">
    <source>
        <dbReference type="EMBL" id="MCC2168656.1"/>
    </source>
</evidence>
<evidence type="ECO:0000256" key="3">
    <source>
        <dbReference type="ARBA" id="ARBA00022563"/>
    </source>
</evidence>
<organism evidence="7 8">
    <name type="scientific">Gallintestinimicrobium propionicum</name>
    <dbReference type="NCBI Taxonomy" id="2981770"/>
    <lineage>
        <taxon>Bacteria</taxon>
        <taxon>Bacillati</taxon>
        <taxon>Bacillota</taxon>
        <taxon>Clostridia</taxon>
        <taxon>Lachnospirales</taxon>
        <taxon>Lachnospiraceae</taxon>
        <taxon>Gallintestinimicrobium</taxon>
    </lineage>
</organism>
<reference evidence="7 8" key="1">
    <citation type="submission" date="2021-10" db="EMBL/GenBank/DDBJ databases">
        <title>Anaerobic single-cell dispensing facilitates the cultivation of human gut bacteria.</title>
        <authorList>
            <person name="Afrizal A."/>
        </authorList>
    </citation>
    <scope>NUCLEOTIDE SEQUENCE [LARGE SCALE GENOMIC DNA]</scope>
    <source>
        <strain evidence="7 8">CLA-AA-H244</strain>
    </source>
</reference>
<dbReference type="InterPro" id="IPR001474">
    <property type="entry name" value="GTP_CycHdrlase_I"/>
</dbReference>
<keyword evidence="3 5" id="KW-0554">One-carbon metabolism</keyword>
<keyword evidence="8" id="KW-1185">Reference proteome</keyword>
<comment type="pathway">
    <text evidence="2 5">Cofactor biosynthesis; 7,8-dihydroneopterin triphosphate biosynthesis; 7,8-dihydroneopterin triphosphate from GTP: step 1/1.</text>
</comment>
<feature type="domain" description="GTP cyclohydrolase I" evidence="6">
    <location>
        <begin position="3"/>
        <end position="170"/>
    </location>
</feature>
<feature type="binding site" evidence="5">
    <location>
        <position position="143"/>
    </location>
    <ligand>
        <name>Zn(2+)</name>
        <dbReference type="ChEBI" id="CHEBI:29105"/>
    </ligand>
</feature>
<dbReference type="PROSITE" id="PS00860">
    <property type="entry name" value="GTP_CYCLOHYDROL_1_2"/>
    <property type="match status" value="1"/>
</dbReference>
<dbReference type="GO" id="GO:0008270">
    <property type="term" value="F:zinc ion binding"/>
    <property type="evidence" value="ECO:0007669"/>
    <property type="project" value="UniProtKB-UniRule"/>
</dbReference>
<dbReference type="RefSeq" id="WP_308728818.1">
    <property type="nucleotide sequence ID" value="NZ_JAJEQF010000042.1"/>
</dbReference>
<evidence type="ECO:0000313" key="8">
    <source>
        <dbReference type="Proteomes" id="UP001199355"/>
    </source>
</evidence>
<dbReference type="InterPro" id="IPR043134">
    <property type="entry name" value="GTP-CH-I_N"/>
</dbReference>
<dbReference type="EMBL" id="JAJEQF010000042">
    <property type="protein sequence ID" value="MCC2168656.1"/>
    <property type="molecule type" value="Genomic_DNA"/>
</dbReference>
<dbReference type="PANTHER" id="PTHR11109:SF7">
    <property type="entry name" value="GTP CYCLOHYDROLASE 1"/>
    <property type="match status" value="1"/>
</dbReference>
<keyword evidence="5" id="KW-0547">Nucleotide-binding</keyword>
<dbReference type="Gene3D" id="3.30.1130.10">
    <property type="match status" value="1"/>
</dbReference>
<dbReference type="FunFam" id="3.30.1130.10:FF:000001">
    <property type="entry name" value="GTP cyclohydrolase 1"/>
    <property type="match status" value="1"/>
</dbReference>
<dbReference type="PROSITE" id="PS00859">
    <property type="entry name" value="GTP_CYCLOHYDROL_1_1"/>
    <property type="match status" value="1"/>
</dbReference>
<dbReference type="PANTHER" id="PTHR11109">
    <property type="entry name" value="GTP CYCLOHYDROLASE I"/>
    <property type="match status" value="1"/>
</dbReference>
<dbReference type="NCBIfam" id="NF006825">
    <property type="entry name" value="PRK09347.1-2"/>
    <property type="match status" value="1"/>
</dbReference>
<protein>
    <recommendedName>
        <fullName evidence="5">GTP cyclohydrolase 1</fullName>
        <ecNumber evidence="5">3.5.4.16</ecNumber>
    </recommendedName>
    <alternativeName>
        <fullName evidence="5">GTP cyclohydrolase I</fullName>
        <shortName evidence="5">GTP-CH-I</shortName>
    </alternativeName>
</protein>
<keyword evidence="4 5" id="KW-0378">Hydrolase</keyword>
<dbReference type="InterPro" id="IPR018234">
    <property type="entry name" value="GTP_CycHdrlase_I_CS"/>
</dbReference>
<evidence type="ECO:0000256" key="1">
    <source>
        <dbReference type="ARBA" id="ARBA00001052"/>
    </source>
</evidence>
<name>A0AAE3AXM8_9FIRM</name>
<dbReference type="EC" id="3.5.4.16" evidence="5"/>
<proteinExistence type="inferred from homology"/>
<evidence type="ECO:0000256" key="4">
    <source>
        <dbReference type="ARBA" id="ARBA00022801"/>
    </source>
</evidence>
<dbReference type="GO" id="GO:0006729">
    <property type="term" value="P:tetrahydrobiopterin biosynthetic process"/>
    <property type="evidence" value="ECO:0007669"/>
    <property type="project" value="TreeGrafter"/>
</dbReference>
<dbReference type="NCBIfam" id="NF006826">
    <property type="entry name" value="PRK09347.1-3"/>
    <property type="match status" value="1"/>
</dbReference>
<comment type="catalytic activity">
    <reaction evidence="1 5">
        <text>GTP + H2O = 7,8-dihydroneopterin 3'-triphosphate + formate + H(+)</text>
        <dbReference type="Rhea" id="RHEA:17473"/>
        <dbReference type="ChEBI" id="CHEBI:15377"/>
        <dbReference type="ChEBI" id="CHEBI:15378"/>
        <dbReference type="ChEBI" id="CHEBI:15740"/>
        <dbReference type="ChEBI" id="CHEBI:37565"/>
        <dbReference type="ChEBI" id="CHEBI:58462"/>
        <dbReference type="EC" id="3.5.4.16"/>
    </reaction>
</comment>
<dbReference type="InterPro" id="IPR020602">
    <property type="entry name" value="GTP_CycHdrlase_I_dom"/>
</dbReference>
<evidence type="ECO:0000256" key="2">
    <source>
        <dbReference type="ARBA" id="ARBA00005080"/>
    </source>
</evidence>
<keyword evidence="5" id="KW-0342">GTP-binding</keyword>
<dbReference type="GO" id="GO:0005525">
    <property type="term" value="F:GTP binding"/>
    <property type="evidence" value="ECO:0007669"/>
    <property type="project" value="UniProtKB-KW"/>
</dbReference>
<dbReference type="Pfam" id="PF01227">
    <property type="entry name" value="GTP_cyclohydroI"/>
    <property type="match status" value="1"/>
</dbReference>
<dbReference type="SUPFAM" id="SSF55620">
    <property type="entry name" value="Tetrahydrobiopterin biosynthesis enzymes-like"/>
    <property type="match status" value="1"/>
</dbReference>
<dbReference type="AlphaFoldDB" id="A0AAE3AXM8"/>
<feature type="binding site" evidence="5">
    <location>
        <position position="72"/>
    </location>
    <ligand>
        <name>Zn(2+)</name>
        <dbReference type="ChEBI" id="CHEBI:29105"/>
    </ligand>
</feature>
<dbReference type="GO" id="GO:0046654">
    <property type="term" value="P:tetrahydrofolate biosynthetic process"/>
    <property type="evidence" value="ECO:0007669"/>
    <property type="project" value="UniProtKB-UniRule"/>
</dbReference>
<dbReference type="InterPro" id="IPR043133">
    <property type="entry name" value="GTP-CH-I_C/QueF"/>
</dbReference>
<comment type="similarity">
    <text evidence="5">Belongs to the GTP cyclohydrolase I family.</text>
</comment>
<dbReference type="Proteomes" id="UP001199355">
    <property type="component" value="Unassembled WGS sequence"/>
</dbReference>